<feature type="transmembrane region" description="Helical" evidence="1">
    <location>
        <begin position="12"/>
        <end position="33"/>
    </location>
</feature>
<dbReference type="OrthoDB" id="5293322at2"/>
<keyword evidence="1" id="KW-0812">Transmembrane</keyword>
<keyword evidence="1" id="KW-1133">Transmembrane helix</keyword>
<reference evidence="2 3" key="1">
    <citation type="submission" date="2016-03" db="EMBL/GenBank/DDBJ databases">
        <authorList>
            <person name="Ploux O."/>
        </authorList>
    </citation>
    <scope>NUCLEOTIDE SEQUENCE [LARGE SCALE GENOMIC DNA]</scope>
    <source>
        <strain evidence="2 3">BER2</strain>
    </source>
</reference>
<name>A0A150WDM1_BDEBC</name>
<organism evidence="2 3">
    <name type="scientific">Bdellovibrio bacteriovorus</name>
    <dbReference type="NCBI Taxonomy" id="959"/>
    <lineage>
        <taxon>Bacteria</taxon>
        <taxon>Pseudomonadati</taxon>
        <taxon>Bdellovibrionota</taxon>
        <taxon>Bdellovibrionia</taxon>
        <taxon>Bdellovibrionales</taxon>
        <taxon>Pseudobdellovibrionaceae</taxon>
        <taxon>Bdellovibrio</taxon>
    </lineage>
</organism>
<proteinExistence type="predicted"/>
<keyword evidence="1" id="KW-0472">Membrane</keyword>
<accession>A0A150WDM1</accession>
<evidence type="ECO:0008006" key="4">
    <source>
        <dbReference type="Google" id="ProtNLM"/>
    </source>
</evidence>
<sequence>MKTWNNKGQTLVEAIVGFALLTVVGTAFVGGMAQLRKTTAQTVQLSSSDKQINDIAENIKAGVENYQVNFDYESGTSSVLALDKLPMAWDTGRVAKREDCKECAGTYGYTIQPYEEFRGLYKVTLRMTHKSWTEPYKDYVFVVSAK</sequence>
<protein>
    <recommendedName>
        <fullName evidence="4">Prepilin-type N-terminal cleavage/methylation domain-containing protein</fullName>
    </recommendedName>
</protein>
<dbReference type="Proteomes" id="UP000075391">
    <property type="component" value="Unassembled WGS sequence"/>
</dbReference>
<evidence type="ECO:0000313" key="3">
    <source>
        <dbReference type="Proteomes" id="UP000075391"/>
    </source>
</evidence>
<evidence type="ECO:0000313" key="2">
    <source>
        <dbReference type="EMBL" id="KYG61063.1"/>
    </source>
</evidence>
<gene>
    <name evidence="2" type="ORF">AZI85_08880</name>
</gene>
<dbReference type="RefSeq" id="WP_063244441.1">
    <property type="nucleotide sequence ID" value="NZ_LUKF01000017.1"/>
</dbReference>
<dbReference type="AlphaFoldDB" id="A0A150WDM1"/>
<evidence type="ECO:0000256" key="1">
    <source>
        <dbReference type="SAM" id="Phobius"/>
    </source>
</evidence>
<dbReference type="EMBL" id="LUKF01000017">
    <property type="protein sequence ID" value="KYG61063.1"/>
    <property type="molecule type" value="Genomic_DNA"/>
</dbReference>
<comment type="caution">
    <text evidence="2">The sequence shown here is derived from an EMBL/GenBank/DDBJ whole genome shotgun (WGS) entry which is preliminary data.</text>
</comment>